<proteinExistence type="predicted"/>
<evidence type="ECO:0008006" key="3">
    <source>
        <dbReference type="Google" id="ProtNLM"/>
    </source>
</evidence>
<organism evidence="1 2">
    <name type="scientific">Campylobacter subantarcticus LMG 24374</name>
    <dbReference type="NCBI Taxonomy" id="1388751"/>
    <lineage>
        <taxon>Bacteria</taxon>
        <taxon>Pseudomonadati</taxon>
        <taxon>Campylobacterota</taxon>
        <taxon>Epsilonproteobacteria</taxon>
        <taxon>Campylobacterales</taxon>
        <taxon>Campylobacteraceae</taxon>
        <taxon>Campylobacter</taxon>
    </lineage>
</organism>
<reference evidence="1 2" key="1">
    <citation type="journal article" date="2014" name="Genome Biol. Evol.">
        <title>Comparative Genomics of the Campylobacter lari Group.</title>
        <authorList>
            <person name="Miller W.G."/>
            <person name="Yee E."/>
            <person name="Chapman M.H."/>
            <person name="Smith T.P."/>
            <person name="Bono J.L."/>
            <person name="Huynh S."/>
            <person name="Parker C.T."/>
            <person name="Vandamme P."/>
            <person name="Luong K."/>
            <person name="Korlach J."/>
        </authorList>
    </citation>
    <scope>NUCLEOTIDE SEQUENCE [LARGE SCALE GENOMIC DNA]</scope>
    <source>
        <strain evidence="1 2">LMG 24374</strain>
    </source>
</reference>
<evidence type="ECO:0000313" key="2">
    <source>
        <dbReference type="Proteomes" id="UP000031135"/>
    </source>
</evidence>
<dbReference type="OrthoDB" id="5352924at2"/>
<accession>A0A0A8HBS5</accession>
<dbReference type="Proteomes" id="UP000031135">
    <property type="component" value="Chromosome"/>
</dbReference>
<name>A0A0A8HBS5_9BACT</name>
<dbReference type="HOGENOM" id="CLU_719028_0_0_7"/>
<gene>
    <name evidence="1" type="ORF">CSUB8521_1777</name>
</gene>
<sequence length="391" mass="44346">MKKIIAGVVVVVLLVIGFFVSASYINSINGKIFAQMSQDTVYYSVEDANYTKGLLNSKGSFIATLNDLPYSFKVNINFSNNFFASNNAIVSILNKNEDLKGIFPNEEIFKILVSVKDGDININAKINDINFTRNNTNLVLNNTSFKITGSEEFVKNMEINLSYILLEQLSHEEKFEAKNIKISEFPLEKLSFNNIFNPSRNSEQNISIDSANFISSIAFNFDKLKIFAKTAQNVQNDYDSVLKLDLAKFNLANENFMLNNINLDMNFNNLSKKAYDSLLQNSNMDIFSVMLLTSQFLKANPEIILNNLSFDKDGKKFDANGQAIFTENNIKSQFHANTEILPSQIWSIFGDFDNYFVDKNGTYMLDFIYDDTNKSDVTTIINGERLTINPQ</sequence>
<protein>
    <recommendedName>
        <fullName evidence="3">DUF945 domain-containing protein</fullName>
    </recommendedName>
</protein>
<evidence type="ECO:0000313" key="1">
    <source>
        <dbReference type="EMBL" id="AJC91573.1"/>
    </source>
</evidence>
<dbReference type="KEGG" id="csm:CSUB8521_1777"/>
<dbReference type="EMBL" id="CP007772">
    <property type="protein sequence ID" value="AJC91573.1"/>
    <property type="molecule type" value="Genomic_DNA"/>
</dbReference>
<dbReference type="RefSeq" id="WP_039664722.1">
    <property type="nucleotide sequence ID" value="NZ_CP007772.1"/>
</dbReference>
<dbReference type="AlphaFoldDB" id="A0A0A8HBS5"/>